<dbReference type="CDD" id="cd02969">
    <property type="entry name" value="PRX_like1"/>
    <property type="match status" value="1"/>
</dbReference>
<gene>
    <name evidence="2" type="ORF">H6G06_11740</name>
</gene>
<accession>A0A927A128</accession>
<dbReference type="InterPro" id="IPR036249">
    <property type="entry name" value="Thioredoxin-like_sf"/>
</dbReference>
<dbReference type="InterPro" id="IPR047262">
    <property type="entry name" value="PRX-like1"/>
</dbReference>
<evidence type="ECO:0000259" key="1">
    <source>
        <dbReference type="PROSITE" id="PS51352"/>
    </source>
</evidence>
<feature type="domain" description="Thioredoxin" evidence="1">
    <location>
        <begin position="9"/>
        <end position="168"/>
    </location>
</feature>
<evidence type="ECO:0000313" key="3">
    <source>
        <dbReference type="Proteomes" id="UP000662185"/>
    </source>
</evidence>
<dbReference type="PANTHER" id="PTHR43640:SF1">
    <property type="entry name" value="THIOREDOXIN-DEPENDENT PEROXIREDOXIN"/>
    <property type="match status" value="1"/>
</dbReference>
<dbReference type="InterPro" id="IPR000866">
    <property type="entry name" value="AhpC/TSA"/>
</dbReference>
<protein>
    <submittedName>
        <fullName evidence="2">Thioredoxin family protein</fullName>
    </submittedName>
</protein>
<organism evidence="2 3">
    <name type="scientific">Anabaena sphaerica FACHB-251</name>
    <dbReference type="NCBI Taxonomy" id="2692883"/>
    <lineage>
        <taxon>Bacteria</taxon>
        <taxon>Bacillati</taxon>
        <taxon>Cyanobacteriota</taxon>
        <taxon>Cyanophyceae</taxon>
        <taxon>Nostocales</taxon>
        <taxon>Nostocaceae</taxon>
        <taxon>Anabaena</taxon>
    </lineage>
</organism>
<dbReference type="InterPro" id="IPR013766">
    <property type="entry name" value="Thioredoxin_domain"/>
</dbReference>
<comment type="caution">
    <text evidence="2">The sequence shown here is derived from an EMBL/GenBank/DDBJ whole genome shotgun (WGS) entry which is preliminary data.</text>
</comment>
<keyword evidence="3" id="KW-1185">Reference proteome</keyword>
<sequence>MNILETIDTPIGSYAPDFELPGIDGRVHHLSRYLENSRSVCVISMCNHCPYVDGYIDRLKNIQAEFSPSNFTLIGLNGSDVNSGEDINAGSNFEDMKVFSQRHELSFPYLWDTTQDVTRSFGAISTPTAFLIDNEGILRYKGQIDDHPQDPSATGVDYLRNAIASLFQGQEIQPAQTQQVGTPLVWRK</sequence>
<dbReference type="Proteomes" id="UP000662185">
    <property type="component" value="Unassembled WGS sequence"/>
</dbReference>
<dbReference type="EMBL" id="JACJQU010000005">
    <property type="protein sequence ID" value="MBD2294143.1"/>
    <property type="molecule type" value="Genomic_DNA"/>
</dbReference>
<dbReference type="RefSeq" id="WP_190560247.1">
    <property type="nucleotide sequence ID" value="NZ_JACJQU010000005.1"/>
</dbReference>
<name>A0A927A128_9NOST</name>
<dbReference type="GO" id="GO:0016491">
    <property type="term" value="F:oxidoreductase activity"/>
    <property type="evidence" value="ECO:0007669"/>
    <property type="project" value="InterPro"/>
</dbReference>
<dbReference type="PANTHER" id="PTHR43640">
    <property type="entry name" value="OS07G0260300 PROTEIN"/>
    <property type="match status" value="1"/>
</dbReference>
<dbReference type="PROSITE" id="PS51352">
    <property type="entry name" value="THIOREDOXIN_2"/>
    <property type="match status" value="1"/>
</dbReference>
<dbReference type="SUPFAM" id="SSF52833">
    <property type="entry name" value="Thioredoxin-like"/>
    <property type="match status" value="1"/>
</dbReference>
<dbReference type="AlphaFoldDB" id="A0A927A128"/>
<reference evidence="3" key="1">
    <citation type="journal article" date="2020" name="ISME J.">
        <title>Comparative genomics reveals insights into cyanobacterial evolution and habitat adaptation.</title>
        <authorList>
            <person name="Chen M.Y."/>
            <person name="Teng W.K."/>
            <person name="Zhao L."/>
            <person name="Hu C.X."/>
            <person name="Zhou Y.K."/>
            <person name="Han B.P."/>
            <person name="Song L.R."/>
            <person name="Shu W.S."/>
        </authorList>
    </citation>
    <scope>NUCLEOTIDE SEQUENCE [LARGE SCALE GENOMIC DNA]</scope>
    <source>
        <strain evidence="3">FACHB-251</strain>
    </source>
</reference>
<evidence type="ECO:0000313" key="2">
    <source>
        <dbReference type="EMBL" id="MBD2294143.1"/>
    </source>
</evidence>
<dbReference type="GO" id="GO:0016209">
    <property type="term" value="F:antioxidant activity"/>
    <property type="evidence" value="ECO:0007669"/>
    <property type="project" value="InterPro"/>
</dbReference>
<proteinExistence type="predicted"/>
<dbReference type="Gene3D" id="3.40.30.10">
    <property type="entry name" value="Glutaredoxin"/>
    <property type="match status" value="1"/>
</dbReference>
<dbReference type="Pfam" id="PF00578">
    <property type="entry name" value="AhpC-TSA"/>
    <property type="match status" value="1"/>
</dbReference>